<gene>
    <name evidence="1" type="ORF">MENTE1834_LOCUS2604</name>
</gene>
<reference evidence="1" key="1">
    <citation type="submission" date="2023-11" db="EMBL/GenBank/DDBJ databases">
        <authorList>
            <person name="Poullet M."/>
        </authorList>
    </citation>
    <scope>NUCLEOTIDE SEQUENCE</scope>
    <source>
        <strain evidence="1">E1834</strain>
    </source>
</reference>
<dbReference type="Proteomes" id="UP001497535">
    <property type="component" value="Unassembled WGS sequence"/>
</dbReference>
<accession>A0ACB0XRH1</accession>
<sequence length="59" mass="6754">MKLLNFTQNGRSFEQLCMDAREVEIMLPSVNGTTPMPQAHPELNAMQQLQSSYMIQPEK</sequence>
<evidence type="ECO:0000313" key="2">
    <source>
        <dbReference type="Proteomes" id="UP001497535"/>
    </source>
</evidence>
<organism evidence="1 2">
    <name type="scientific">Meloidogyne enterolobii</name>
    <name type="common">Root-knot nematode worm</name>
    <name type="synonym">Meloidogyne mayaguensis</name>
    <dbReference type="NCBI Taxonomy" id="390850"/>
    <lineage>
        <taxon>Eukaryota</taxon>
        <taxon>Metazoa</taxon>
        <taxon>Ecdysozoa</taxon>
        <taxon>Nematoda</taxon>
        <taxon>Chromadorea</taxon>
        <taxon>Rhabditida</taxon>
        <taxon>Tylenchina</taxon>
        <taxon>Tylenchomorpha</taxon>
        <taxon>Tylenchoidea</taxon>
        <taxon>Meloidogynidae</taxon>
        <taxon>Meloidogyninae</taxon>
        <taxon>Meloidogyne</taxon>
    </lineage>
</organism>
<dbReference type="EMBL" id="CAVMJV010000002">
    <property type="protein sequence ID" value="CAK5014088.1"/>
    <property type="molecule type" value="Genomic_DNA"/>
</dbReference>
<proteinExistence type="predicted"/>
<evidence type="ECO:0000313" key="1">
    <source>
        <dbReference type="EMBL" id="CAK5014088.1"/>
    </source>
</evidence>
<comment type="caution">
    <text evidence="1">The sequence shown here is derived from an EMBL/GenBank/DDBJ whole genome shotgun (WGS) entry which is preliminary data.</text>
</comment>
<name>A0ACB0XRH1_MELEN</name>
<keyword evidence="2" id="KW-1185">Reference proteome</keyword>
<protein>
    <submittedName>
        <fullName evidence="1">Uncharacterized protein</fullName>
    </submittedName>
</protein>